<proteinExistence type="predicted"/>
<reference evidence="1 2" key="1">
    <citation type="submission" date="2020-02" db="EMBL/GenBank/DDBJ databases">
        <authorList>
            <person name="Kim M.K."/>
        </authorList>
    </citation>
    <scope>NUCLEOTIDE SEQUENCE [LARGE SCALE GENOMIC DNA]</scope>
    <source>
        <strain evidence="1 2">17J57-3</strain>
    </source>
</reference>
<name>A0A6B3SGB6_9BURK</name>
<dbReference type="Proteomes" id="UP000482155">
    <property type="component" value="Unassembled WGS sequence"/>
</dbReference>
<protein>
    <submittedName>
        <fullName evidence="1">Uncharacterized protein</fullName>
    </submittedName>
</protein>
<dbReference type="AlphaFoldDB" id="A0A6B3SGB6"/>
<gene>
    <name evidence="1" type="ORF">G3574_01135</name>
</gene>
<evidence type="ECO:0000313" key="2">
    <source>
        <dbReference type="Proteomes" id="UP000482155"/>
    </source>
</evidence>
<comment type="caution">
    <text evidence="1">The sequence shown here is derived from an EMBL/GenBank/DDBJ whole genome shotgun (WGS) entry which is preliminary data.</text>
</comment>
<sequence>MKLQDTDARLKLMLEALSLDLQGELEQIDARLRTAACPLAELTRRDAMKRAYIQGFACLALGRCDVDEVMEWLRGLHESFPAPPPRHLH</sequence>
<dbReference type="EMBL" id="JAAIVB010000008">
    <property type="protein sequence ID" value="NEX59670.1"/>
    <property type="molecule type" value="Genomic_DNA"/>
</dbReference>
<accession>A0A6B3SGB6</accession>
<dbReference type="RefSeq" id="WP_163960054.1">
    <property type="nucleotide sequence ID" value="NZ_JAAIVB010000008.1"/>
</dbReference>
<organism evidence="1 2">
    <name type="scientific">Noviherbaspirillum galbum</name>
    <dbReference type="NCBI Taxonomy" id="2709383"/>
    <lineage>
        <taxon>Bacteria</taxon>
        <taxon>Pseudomonadati</taxon>
        <taxon>Pseudomonadota</taxon>
        <taxon>Betaproteobacteria</taxon>
        <taxon>Burkholderiales</taxon>
        <taxon>Oxalobacteraceae</taxon>
        <taxon>Noviherbaspirillum</taxon>
    </lineage>
</organism>
<evidence type="ECO:0000313" key="1">
    <source>
        <dbReference type="EMBL" id="NEX59670.1"/>
    </source>
</evidence>
<keyword evidence="2" id="KW-1185">Reference proteome</keyword>